<protein>
    <recommendedName>
        <fullName evidence="4">Por secretion system C-terminal sorting domain-containing protein</fullName>
    </recommendedName>
</protein>
<dbReference type="Proteomes" id="UP000184212">
    <property type="component" value="Unassembled WGS sequence"/>
</dbReference>
<keyword evidence="1" id="KW-0732">Signal</keyword>
<dbReference type="AlphaFoldDB" id="A0A1M5TZX5"/>
<evidence type="ECO:0008006" key="4">
    <source>
        <dbReference type="Google" id="ProtNLM"/>
    </source>
</evidence>
<reference evidence="2 3" key="1">
    <citation type="submission" date="2016-11" db="EMBL/GenBank/DDBJ databases">
        <authorList>
            <person name="Jaros S."/>
            <person name="Januszkiewicz K."/>
            <person name="Wedrychowicz H."/>
        </authorList>
    </citation>
    <scope>NUCLEOTIDE SEQUENCE [LARGE SCALE GENOMIC DNA]</scope>
    <source>
        <strain evidence="2 3">DSM 24574</strain>
    </source>
</reference>
<sequence length="194" mass="21723">MKKTVSLLAVLMVMSTLTFARRLDTPAAAAASGMAVMKTGSIFKVFYKGPKENTVKVTILNSDKEIIYKEIVKNTAGFARPYNFVNLPEGDYSIEVNDETGTRIERVSYHTGSVQKLAHLSRLNGDTERFILTVSNKDSENLQIKIYTEDQTLIYSGNEKIKGDFAKIYNLEKITGKVSFEISDDKGVTKTLRY</sequence>
<feature type="signal peptide" evidence="1">
    <location>
        <begin position="1"/>
        <end position="20"/>
    </location>
</feature>
<dbReference type="EMBL" id="FQWQ01000003">
    <property type="protein sequence ID" value="SHH56309.1"/>
    <property type="molecule type" value="Genomic_DNA"/>
</dbReference>
<keyword evidence="3" id="KW-1185">Reference proteome</keyword>
<proteinExistence type="predicted"/>
<accession>A0A1M5TZX5</accession>
<evidence type="ECO:0000256" key="1">
    <source>
        <dbReference type="SAM" id="SignalP"/>
    </source>
</evidence>
<feature type="chain" id="PRO_5012748147" description="Por secretion system C-terminal sorting domain-containing protein" evidence="1">
    <location>
        <begin position="21"/>
        <end position="194"/>
    </location>
</feature>
<name>A0A1M5TZX5_9BACT</name>
<evidence type="ECO:0000313" key="3">
    <source>
        <dbReference type="Proteomes" id="UP000184212"/>
    </source>
</evidence>
<gene>
    <name evidence="2" type="ORF">SAMN04488109_4377</name>
</gene>
<dbReference type="RefSeq" id="WP_143165032.1">
    <property type="nucleotide sequence ID" value="NZ_FQWQ01000003.1"/>
</dbReference>
<organism evidence="2 3">
    <name type="scientific">Chryseolinea serpens</name>
    <dbReference type="NCBI Taxonomy" id="947013"/>
    <lineage>
        <taxon>Bacteria</taxon>
        <taxon>Pseudomonadati</taxon>
        <taxon>Bacteroidota</taxon>
        <taxon>Cytophagia</taxon>
        <taxon>Cytophagales</taxon>
        <taxon>Fulvivirgaceae</taxon>
        <taxon>Chryseolinea</taxon>
    </lineage>
</organism>
<evidence type="ECO:0000313" key="2">
    <source>
        <dbReference type="EMBL" id="SHH56309.1"/>
    </source>
</evidence>
<dbReference type="OrthoDB" id="955668at2"/>